<dbReference type="GO" id="GO:0044877">
    <property type="term" value="F:protein-containing complex binding"/>
    <property type="evidence" value="ECO:0007669"/>
    <property type="project" value="InterPro"/>
</dbReference>
<evidence type="ECO:0000259" key="9">
    <source>
        <dbReference type="Pfam" id="PF09976"/>
    </source>
</evidence>
<dbReference type="OrthoDB" id="7173339at2"/>
<dbReference type="AlphaFoldDB" id="A0A1E3VMM9"/>
<sequence>MSDNSFFREVDEAVRHDQYKKLWDRYGIAILVLGALLIAGVAAYKGWVFWKERQAQEAGAEFTQALAMKASTESDKARAAFAALAKSGPQGYQVLSRFQLAASEAKTGETDKAVASYDALATDASVDPILQGLATVQAATLRLDSADYAEMERRLKGLIDADSAWRFSARELLGLSAYRHDDMRVAEEQFSAILSNQRTPPSLRERANMMLTLIASSSSALSSSTAN</sequence>
<keyword evidence="5 8" id="KW-1133">Transmembrane helix</keyword>
<keyword evidence="3" id="KW-1003">Cell membrane</keyword>
<evidence type="ECO:0000313" key="11">
    <source>
        <dbReference type="Proteomes" id="UP000094472"/>
    </source>
</evidence>
<evidence type="ECO:0000313" key="10">
    <source>
        <dbReference type="EMBL" id="ODR94777.1"/>
    </source>
</evidence>
<evidence type="ECO:0000256" key="3">
    <source>
        <dbReference type="ARBA" id="ARBA00022475"/>
    </source>
</evidence>
<evidence type="ECO:0000256" key="5">
    <source>
        <dbReference type="ARBA" id="ARBA00022989"/>
    </source>
</evidence>
<keyword evidence="11" id="KW-1185">Reference proteome</keyword>
<evidence type="ECO:0000256" key="7">
    <source>
        <dbReference type="ARBA" id="ARBA00023186"/>
    </source>
</evidence>
<dbReference type="PANTHER" id="PTHR38035:SF1">
    <property type="entry name" value="ANCILLARY SECYEG TRANSLOCON SUBUNIT"/>
    <property type="match status" value="1"/>
</dbReference>
<organism evidence="10 11">
    <name type="scientific">Methyloceanibacter superfactus</name>
    <dbReference type="NCBI Taxonomy" id="1774969"/>
    <lineage>
        <taxon>Bacteria</taxon>
        <taxon>Pseudomonadati</taxon>
        <taxon>Pseudomonadota</taxon>
        <taxon>Alphaproteobacteria</taxon>
        <taxon>Hyphomicrobiales</taxon>
        <taxon>Hyphomicrobiaceae</taxon>
        <taxon>Methyloceanibacter</taxon>
    </lineage>
</organism>
<accession>A0A1E3VMM9</accession>
<dbReference type="STRING" id="1774969.AUC69_02855"/>
<dbReference type="RefSeq" id="WP_069442718.1">
    <property type="nucleotide sequence ID" value="NZ_LPWF01000035.1"/>
</dbReference>
<keyword evidence="6 8" id="KW-0472">Membrane</keyword>
<comment type="subcellular location">
    <subcellularLocation>
        <location evidence="2">Cell membrane</location>
    </subcellularLocation>
    <subcellularLocation>
        <location evidence="1">Membrane</location>
        <topology evidence="1">Single-pass membrane protein</topology>
    </subcellularLocation>
</comment>
<feature type="transmembrane region" description="Helical" evidence="8">
    <location>
        <begin position="26"/>
        <end position="44"/>
    </location>
</feature>
<keyword evidence="7" id="KW-0143">Chaperone</keyword>
<dbReference type="Pfam" id="PF09976">
    <property type="entry name" value="TPR_21"/>
    <property type="match status" value="1"/>
</dbReference>
<feature type="domain" description="Ancillary SecYEG translocon subunit/Cell division coordinator CpoB TPR" evidence="9">
    <location>
        <begin position="20"/>
        <end position="195"/>
    </location>
</feature>
<proteinExistence type="predicted"/>
<dbReference type="Proteomes" id="UP000094472">
    <property type="component" value="Unassembled WGS sequence"/>
</dbReference>
<evidence type="ECO:0000256" key="6">
    <source>
        <dbReference type="ARBA" id="ARBA00023136"/>
    </source>
</evidence>
<gene>
    <name evidence="10" type="ORF">AUC69_02855</name>
</gene>
<evidence type="ECO:0000256" key="1">
    <source>
        <dbReference type="ARBA" id="ARBA00004167"/>
    </source>
</evidence>
<reference evidence="10 11" key="1">
    <citation type="journal article" date="2016" name="Environ. Microbiol.">
        <title>New Methyloceanibacter diversity from North Sea sediments includes methanotroph containing solely the soluble methane monooxygenase.</title>
        <authorList>
            <person name="Vekeman B."/>
            <person name="Kerckhof F.M."/>
            <person name="Cremers G."/>
            <person name="de Vos P."/>
            <person name="Vandamme P."/>
            <person name="Boon N."/>
            <person name="Op den Camp H.J."/>
            <person name="Heylen K."/>
        </authorList>
    </citation>
    <scope>NUCLEOTIDE SEQUENCE [LARGE SCALE GENOMIC DNA]</scope>
    <source>
        <strain evidence="10 11">R-67175</strain>
    </source>
</reference>
<comment type="caution">
    <text evidence="10">The sequence shown here is derived from an EMBL/GenBank/DDBJ whole genome shotgun (WGS) entry which is preliminary data.</text>
</comment>
<dbReference type="InterPro" id="IPR026039">
    <property type="entry name" value="YfgM"/>
</dbReference>
<dbReference type="GO" id="GO:0005886">
    <property type="term" value="C:plasma membrane"/>
    <property type="evidence" value="ECO:0007669"/>
    <property type="project" value="UniProtKB-SubCell"/>
</dbReference>
<dbReference type="EMBL" id="LPWF01000035">
    <property type="protein sequence ID" value="ODR94777.1"/>
    <property type="molecule type" value="Genomic_DNA"/>
</dbReference>
<keyword evidence="4 8" id="KW-0812">Transmembrane</keyword>
<evidence type="ECO:0000256" key="4">
    <source>
        <dbReference type="ARBA" id="ARBA00022692"/>
    </source>
</evidence>
<evidence type="ECO:0000256" key="8">
    <source>
        <dbReference type="SAM" id="Phobius"/>
    </source>
</evidence>
<protein>
    <recommendedName>
        <fullName evidence="9">Ancillary SecYEG translocon subunit/Cell division coordinator CpoB TPR domain-containing protein</fullName>
    </recommendedName>
</protein>
<dbReference type="InterPro" id="IPR018704">
    <property type="entry name" value="SecYEG/CpoB_TPR"/>
</dbReference>
<name>A0A1E3VMM9_9HYPH</name>
<dbReference type="PANTHER" id="PTHR38035">
    <property type="entry name" value="UPF0070 PROTEIN YFGM"/>
    <property type="match status" value="1"/>
</dbReference>
<evidence type="ECO:0000256" key="2">
    <source>
        <dbReference type="ARBA" id="ARBA00004236"/>
    </source>
</evidence>